<reference evidence="3" key="1">
    <citation type="journal article" date="2015" name="Nat. Plants">
        <title>Genome expansion of Arabis alpina linked with retrotransposition and reduced symmetric DNA methylation.</title>
        <authorList>
            <person name="Willing E.M."/>
            <person name="Rawat V."/>
            <person name="Mandakova T."/>
            <person name="Maumus F."/>
            <person name="James G.V."/>
            <person name="Nordstroem K.J."/>
            <person name="Becker C."/>
            <person name="Warthmann N."/>
            <person name="Chica C."/>
            <person name="Szarzynska B."/>
            <person name="Zytnicki M."/>
            <person name="Albani M.C."/>
            <person name="Kiefer C."/>
            <person name="Bergonzi S."/>
            <person name="Castaings L."/>
            <person name="Mateos J.L."/>
            <person name="Berns M.C."/>
            <person name="Bujdoso N."/>
            <person name="Piofczyk T."/>
            <person name="de Lorenzo L."/>
            <person name="Barrero-Sicilia C."/>
            <person name="Mateos I."/>
            <person name="Piednoel M."/>
            <person name="Hagmann J."/>
            <person name="Chen-Min-Tao R."/>
            <person name="Iglesias-Fernandez R."/>
            <person name="Schuster S.C."/>
            <person name="Alonso-Blanco C."/>
            <person name="Roudier F."/>
            <person name="Carbonero P."/>
            <person name="Paz-Ares J."/>
            <person name="Davis S.J."/>
            <person name="Pecinka A."/>
            <person name="Quesneville H."/>
            <person name="Colot V."/>
            <person name="Lysak M.A."/>
            <person name="Weigel D."/>
            <person name="Coupland G."/>
            <person name="Schneeberger K."/>
        </authorList>
    </citation>
    <scope>NUCLEOTIDE SEQUENCE [LARGE SCALE GENOMIC DNA]</scope>
    <source>
        <strain evidence="3">cv. Pajares</strain>
    </source>
</reference>
<dbReference type="Gramene" id="KFK23794">
    <property type="protein sequence ID" value="KFK23794"/>
    <property type="gene ID" value="AALP_AAs66840U000100"/>
</dbReference>
<evidence type="ECO:0000313" key="3">
    <source>
        <dbReference type="Proteomes" id="UP000029120"/>
    </source>
</evidence>
<dbReference type="Proteomes" id="UP000029120">
    <property type="component" value="Unassembled WGS sequence"/>
</dbReference>
<proteinExistence type="predicted"/>
<dbReference type="AlphaFoldDB" id="A0A087G1P2"/>
<feature type="non-terminal residue" evidence="2">
    <location>
        <position position="191"/>
    </location>
</feature>
<keyword evidence="3" id="KW-1185">Reference proteome</keyword>
<feature type="compositionally biased region" description="Pro residues" evidence="1">
    <location>
        <begin position="72"/>
        <end position="82"/>
    </location>
</feature>
<sequence length="191" mass="20318">MIKETAVLSLTGVLPHRRDPLHFVLPYHPPPPIFPLHLPTVAACETYVLLRNATSASSSRFGEMTAHSPERTSPPPEPPDPPDLISTSPSHSSTVANLHHRLVISTTPLDLNGTRPRSSSSCSRCAISLSPGGSFLHHSHASVNLPRLPSPPTNNMAVEVPRPSSLVMKSEPAAVSDLGLRVGFSHGLGPP</sequence>
<evidence type="ECO:0000313" key="2">
    <source>
        <dbReference type="EMBL" id="KFK23794.1"/>
    </source>
</evidence>
<evidence type="ECO:0000256" key="1">
    <source>
        <dbReference type="SAM" id="MobiDB-lite"/>
    </source>
</evidence>
<feature type="region of interest" description="Disordered" evidence="1">
    <location>
        <begin position="58"/>
        <end position="92"/>
    </location>
</feature>
<protein>
    <submittedName>
        <fullName evidence="2">Uncharacterized protein</fullName>
    </submittedName>
</protein>
<name>A0A087G1P2_ARAAL</name>
<gene>
    <name evidence="2" type="ORF">AALP_AAs66840U000100</name>
</gene>
<dbReference type="EMBL" id="KL975248">
    <property type="protein sequence ID" value="KFK23794.1"/>
    <property type="molecule type" value="Genomic_DNA"/>
</dbReference>
<organism evidence="2 3">
    <name type="scientific">Arabis alpina</name>
    <name type="common">Alpine rock-cress</name>
    <dbReference type="NCBI Taxonomy" id="50452"/>
    <lineage>
        <taxon>Eukaryota</taxon>
        <taxon>Viridiplantae</taxon>
        <taxon>Streptophyta</taxon>
        <taxon>Embryophyta</taxon>
        <taxon>Tracheophyta</taxon>
        <taxon>Spermatophyta</taxon>
        <taxon>Magnoliopsida</taxon>
        <taxon>eudicotyledons</taxon>
        <taxon>Gunneridae</taxon>
        <taxon>Pentapetalae</taxon>
        <taxon>rosids</taxon>
        <taxon>malvids</taxon>
        <taxon>Brassicales</taxon>
        <taxon>Brassicaceae</taxon>
        <taxon>Arabideae</taxon>
        <taxon>Arabis</taxon>
    </lineage>
</organism>
<accession>A0A087G1P2</accession>